<gene>
    <name evidence="4" type="ORF">UBRO2_00215</name>
    <name evidence="3" type="ORF">UBRO_01382</name>
</gene>
<dbReference type="OrthoDB" id="5373615at2759"/>
<keyword evidence="6" id="KW-1185">Reference proteome</keyword>
<dbReference type="Proteomes" id="UP000658997">
    <property type="component" value="Unassembled WGS sequence"/>
</dbReference>
<evidence type="ECO:0000313" key="6">
    <source>
        <dbReference type="Proteomes" id="UP000658997"/>
    </source>
</evidence>
<sequence length="190" mass="20541">MVSSVGEDEIVATIKFKPSKPGVVARQRQREDDVLDDWDAESSDDDDVSDSNKPDMKQADVFRATKDQWTEANLQAPAAIPVVASGHGRSLPGAAYGSRLHTNNNQQTSASSSRPQAGVTIAAAPPRILQRPKEAMPGMRSDGSSAHMSNSASQERKTVEQRQEEYRLARERIFGSSLNASSSNSGSSKR</sequence>
<feature type="compositionally biased region" description="Acidic residues" evidence="1">
    <location>
        <begin position="33"/>
        <end position="49"/>
    </location>
</feature>
<evidence type="ECO:0000313" key="4">
    <source>
        <dbReference type="EMBL" id="SYW74805.1"/>
    </source>
</evidence>
<dbReference type="EMBL" id="LT558119">
    <property type="protein sequence ID" value="SAM75529.1"/>
    <property type="molecule type" value="Genomic_DNA"/>
</dbReference>
<dbReference type="Proteomes" id="UP000179920">
    <property type="component" value="Chromosome III"/>
</dbReference>
<dbReference type="PROSITE" id="PS51673">
    <property type="entry name" value="SUZ"/>
    <property type="match status" value="1"/>
</dbReference>
<dbReference type="EMBL" id="ULHB01000002">
    <property type="protein sequence ID" value="SYW74805.1"/>
    <property type="molecule type" value="Genomic_DNA"/>
</dbReference>
<feature type="compositionally biased region" description="Low complexity" evidence="1">
    <location>
        <begin position="175"/>
        <end position="190"/>
    </location>
</feature>
<proteinExistence type="predicted"/>
<feature type="region of interest" description="Disordered" evidence="1">
    <location>
        <begin position="84"/>
        <end position="190"/>
    </location>
</feature>
<reference evidence="4" key="3">
    <citation type="submission" date="2018-08" db="EMBL/GenBank/DDBJ databases">
        <authorList>
            <person name="Guldener U."/>
        </authorList>
    </citation>
    <scope>NUCLEOTIDE SEQUENCE</scope>
    <source>
        <strain evidence="4">UB2</strain>
    </source>
</reference>
<dbReference type="Pfam" id="PF12752">
    <property type="entry name" value="SUZ"/>
    <property type="match status" value="1"/>
</dbReference>
<dbReference type="InterPro" id="IPR024771">
    <property type="entry name" value="SUZ"/>
</dbReference>
<feature type="region of interest" description="Disordered" evidence="1">
    <location>
        <begin position="20"/>
        <end position="58"/>
    </location>
</feature>
<feature type="compositionally biased region" description="Polar residues" evidence="1">
    <location>
        <begin position="142"/>
        <end position="153"/>
    </location>
</feature>
<reference evidence="5" key="1">
    <citation type="submission" date="2016-04" db="EMBL/GenBank/DDBJ databases">
        <authorList>
            <person name="Guldener U."/>
            <person name="Guldener U."/>
        </authorList>
    </citation>
    <scope>NUCLEOTIDE SEQUENCE [LARGE SCALE GENOMIC DNA]</scope>
    <source>
        <strain evidence="5">UB2112</strain>
    </source>
</reference>
<feature type="compositionally biased region" description="Low complexity" evidence="1">
    <location>
        <begin position="102"/>
        <end position="113"/>
    </location>
</feature>
<dbReference type="AlphaFoldDB" id="A0A1K0FYS5"/>
<protein>
    <recommendedName>
        <fullName evidence="2">SUZ domain-containing protein</fullName>
    </recommendedName>
</protein>
<organism evidence="3 5">
    <name type="scientific">Ustilago bromivora</name>
    <dbReference type="NCBI Taxonomy" id="307758"/>
    <lineage>
        <taxon>Eukaryota</taxon>
        <taxon>Fungi</taxon>
        <taxon>Dikarya</taxon>
        <taxon>Basidiomycota</taxon>
        <taxon>Ustilaginomycotina</taxon>
        <taxon>Ustilaginomycetes</taxon>
        <taxon>Ustilaginales</taxon>
        <taxon>Ustilaginaceae</taxon>
        <taxon>Ustilago</taxon>
    </lineage>
</organism>
<accession>A0A1K0FYS5</accession>
<reference evidence="3" key="2">
    <citation type="submission" date="2016-04" db="EMBL/GenBank/DDBJ databases">
        <authorList>
            <person name="Evans L.H."/>
            <person name="Alamgir A."/>
            <person name="Owens N."/>
            <person name="Weber N.D."/>
            <person name="Virtaneva K."/>
            <person name="Barbian K."/>
            <person name="Babar A."/>
            <person name="Rosenke K."/>
        </authorList>
    </citation>
    <scope>NUCLEOTIDE SEQUENCE</scope>
    <source>
        <strain evidence="3">UB2112</strain>
    </source>
</reference>
<name>A0A1K0FYS5_9BASI</name>
<evidence type="ECO:0000313" key="5">
    <source>
        <dbReference type="Proteomes" id="UP000179920"/>
    </source>
</evidence>
<evidence type="ECO:0000313" key="3">
    <source>
        <dbReference type="EMBL" id="SAM75529.1"/>
    </source>
</evidence>
<evidence type="ECO:0000259" key="2">
    <source>
        <dbReference type="PROSITE" id="PS51673"/>
    </source>
</evidence>
<evidence type="ECO:0000256" key="1">
    <source>
        <dbReference type="SAM" id="MobiDB-lite"/>
    </source>
</evidence>
<feature type="domain" description="SUZ" evidence="2">
    <location>
        <begin position="99"/>
        <end position="178"/>
    </location>
</feature>
<feature type="compositionally biased region" description="Basic and acidic residues" evidence="1">
    <location>
        <begin position="154"/>
        <end position="173"/>
    </location>
</feature>